<dbReference type="SUPFAM" id="SSF141523">
    <property type="entry name" value="L,D-transpeptidase catalytic domain-like"/>
    <property type="match status" value="1"/>
</dbReference>
<evidence type="ECO:0000256" key="8">
    <source>
        <dbReference type="PROSITE-ProRule" id="PRU01373"/>
    </source>
</evidence>
<keyword evidence="3 8" id="KW-0133">Cell shape</keyword>
<dbReference type="AlphaFoldDB" id="I4BK16"/>
<dbReference type="GO" id="GO:0071555">
    <property type="term" value="P:cell wall organization"/>
    <property type="evidence" value="ECO:0007669"/>
    <property type="project" value="UniProtKB-UniRule"/>
</dbReference>
<evidence type="ECO:0000256" key="1">
    <source>
        <dbReference type="ARBA" id="ARBA00004752"/>
    </source>
</evidence>
<keyword evidence="4 8" id="KW-0573">Peptidoglycan synthesis</keyword>
<dbReference type="FunFam" id="2.40.440.10:FF:000008">
    <property type="entry name" value="L,D-transpeptidase 1"/>
    <property type="match status" value="1"/>
</dbReference>
<evidence type="ECO:0000313" key="10">
    <source>
        <dbReference type="EMBL" id="AFM17623.1"/>
    </source>
</evidence>
<dbReference type="InterPro" id="IPR041280">
    <property type="entry name" value="Big_10"/>
</dbReference>
<feature type="active site" description="Nucleophile" evidence="8">
    <location>
        <position position="244"/>
    </location>
</feature>
<name>I4BK16_MYCCN</name>
<dbReference type="InterPro" id="IPR005490">
    <property type="entry name" value="LD_TPept_cat_dom"/>
</dbReference>
<dbReference type="Pfam" id="PF17964">
    <property type="entry name" value="Big_10"/>
    <property type="match status" value="1"/>
</dbReference>
<dbReference type="Gene3D" id="2.40.440.10">
    <property type="entry name" value="L,D-transpeptidase catalytic domain-like"/>
    <property type="match status" value="1"/>
</dbReference>
<dbReference type="InterPro" id="IPR038063">
    <property type="entry name" value="Transpep_catalytic_dom"/>
</dbReference>
<gene>
    <name evidence="10" type="ordered locus">Mycch_2862</name>
</gene>
<evidence type="ECO:0000256" key="3">
    <source>
        <dbReference type="ARBA" id="ARBA00022960"/>
    </source>
</evidence>
<dbReference type="PANTHER" id="PTHR30582">
    <property type="entry name" value="L,D-TRANSPEPTIDASE"/>
    <property type="match status" value="1"/>
</dbReference>
<dbReference type="GO" id="GO:0071972">
    <property type="term" value="F:peptidoglycan L,D-transpeptidase activity"/>
    <property type="evidence" value="ECO:0007669"/>
    <property type="project" value="TreeGrafter"/>
</dbReference>
<sequence length="269" mass="27793" precursor="true">MPSASLNRIRPVRGVTRRLAAIIGSAIVVTGLSGLIPAGPVATGAAGVGYPSTIAAVSPSPGETVGVAHPVTVTFTAPVLDRASAQRSFAVTPSSAHGPAAGSFTWLDNRTMQWTPATFYPAHSRIDVTVGGFPMSFQSGSSVVGVASISNHTFTVSIDGQVAREMPASMGKPAHPTPVGQFTALEKQRSVVMDSRTIGIPLSDPEGYKLTVANAVRVTWGGVYVHSAPWSVGSQGYANVSHGCINLSPDNAAWYFNQVSVGDPIIVKA</sequence>
<dbReference type="STRING" id="710421.Mycch_2862"/>
<reference evidence="10 11" key="1">
    <citation type="submission" date="2012-06" db="EMBL/GenBank/DDBJ databases">
        <title>Complete sequence of chromosome of Mycobacterium chubuense NBB4.</title>
        <authorList>
            <consortium name="US DOE Joint Genome Institute"/>
            <person name="Lucas S."/>
            <person name="Han J."/>
            <person name="Lapidus A."/>
            <person name="Cheng J.-F."/>
            <person name="Goodwin L."/>
            <person name="Pitluck S."/>
            <person name="Peters L."/>
            <person name="Mikhailova N."/>
            <person name="Teshima H."/>
            <person name="Detter J.C."/>
            <person name="Han C."/>
            <person name="Tapia R."/>
            <person name="Land M."/>
            <person name="Hauser L."/>
            <person name="Kyrpides N."/>
            <person name="Ivanova N."/>
            <person name="Pagani I."/>
            <person name="Mattes T."/>
            <person name="Holmes A."/>
            <person name="Rutledge P."/>
            <person name="Paulsen I."/>
            <person name="Coleman N."/>
            <person name="Woyke T."/>
        </authorList>
    </citation>
    <scope>NUCLEOTIDE SEQUENCE [LARGE SCALE GENOMIC DNA]</scope>
    <source>
        <strain evidence="10 11">NBB4</strain>
    </source>
</reference>
<dbReference type="HOGENOM" id="CLU_039404_0_2_11"/>
<evidence type="ECO:0000313" key="11">
    <source>
        <dbReference type="Proteomes" id="UP000006057"/>
    </source>
</evidence>
<dbReference type="Proteomes" id="UP000006057">
    <property type="component" value="Chromosome"/>
</dbReference>
<keyword evidence="2" id="KW-0808">Transferase</keyword>
<comment type="pathway">
    <text evidence="7">Glycan biosynthesis.</text>
</comment>
<dbReference type="GO" id="GO:0005576">
    <property type="term" value="C:extracellular region"/>
    <property type="evidence" value="ECO:0007669"/>
    <property type="project" value="TreeGrafter"/>
</dbReference>
<proteinExistence type="predicted"/>
<dbReference type="PROSITE" id="PS52029">
    <property type="entry name" value="LD_TPASE"/>
    <property type="match status" value="1"/>
</dbReference>
<dbReference type="EMBL" id="CP003053">
    <property type="protein sequence ID" value="AFM17623.1"/>
    <property type="molecule type" value="Genomic_DNA"/>
</dbReference>
<keyword evidence="6 8" id="KW-0961">Cell wall biogenesis/degradation</keyword>
<dbReference type="GO" id="GO:0018104">
    <property type="term" value="P:peptidoglycan-protein cross-linking"/>
    <property type="evidence" value="ECO:0007669"/>
    <property type="project" value="TreeGrafter"/>
</dbReference>
<evidence type="ECO:0000256" key="6">
    <source>
        <dbReference type="ARBA" id="ARBA00023316"/>
    </source>
</evidence>
<dbReference type="OrthoDB" id="5242354at2"/>
<protein>
    <recommendedName>
        <fullName evidence="9">L,D-TPase catalytic domain-containing protein</fullName>
    </recommendedName>
</protein>
<dbReference type="eggNOG" id="COG1376">
    <property type="taxonomic scope" value="Bacteria"/>
</dbReference>
<dbReference type="PATRIC" id="fig|710421.3.peg.2853"/>
<dbReference type="KEGG" id="mcb:Mycch_2862"/>
<dbReference type="CDD" id="cd16913">
    <property type="entry name" value="YkuD_like"/>
    <property type="match status" value="1"/>
</dbReference>
<keyword evidence="5" id="KW-0012">Acyltransferase</keyword>
<evidence type="ECO:0000256" key="7">
    <source>
        <dbReference type="ARBA" id="ARBA00060592"/>
    </source>
</evidence>
<keyword evidence="11" id="KW-1185">Reference proteome</keyword>
<evidence type="ECO:0000256" key="2">
    <source>
        <dbReference type="ARBA" id="ARBA00022679"/>
    </source>
</evidence>
<dbReference type="PANTHER" id="PTHR30582:SF2">
    <property type="entry name" value="L,D-TRANSPEPTIDASE YCIB-RELATED"/>
    <property type="match status" value="1"/>
</dbReference>
<feature type="active site" description="Proton donor/acceptor" evidence="8">
    <location>
        <position position="226"/>
    </location>
</feature>
<dbReference type="Gene3D" id="2.60.40.3710">
    <property type="match status" value="1"/>
</dbReference>
<dbReference type="UniPathway" id="UPA00219"/>
<feature type="domain" description="L,D-TPase catalytic" evidence="9">
    <location>
        <begin position="143"/>
        <end position="268"/>
    </location>
</feature>
<evidence type="ECO:0000259" key="9">
    <source>
        <dbReference type="PROSITE" id="PS52029"/>
    </source>
</evidence>
<dbReference type="GO" id="GO:0008360">
    <property type="term" value="P:regulation of cell shape"/>
    <property type="evidence" value="ECO:0007669"/>
    <property type="project" value="UniProtKB-UniRule"/>
</dbReference>
<organism evidence="10 11">
    <name type="scientific">Mycolicibacterium chubuense (strain NBB4)</name>
    <name type="common">Mycobacterium chubuense</name>
    <dbReference type="NCBI Taxonomy" id="710421"/>
    <lineage>
        <taxon>Bacteria</taxon>
        <taxon>Bacillati</taxon>
        <taxon>Actinomycetota</taxon>
        <taxon>Actinomycetes</taxon>
        <taxon>Mycobacteriales</taxon>
        <taxon>Mycobacteriaceae</taxon>
        <taxon>Mycolicibacterium</taxon>
    </lineage>
</organism>
<dbReference type="GO" id="GO:0016746">
    <property type="term" value="F:acyltransferase activity"/>
    <property type="evidence" value="ECO:0007669"/>
    <property type="project" value="UniProtKB-KW"/>
</dbReference>
<comment type="pathway">
    <text evidence="1 8">Cell wall biogenesis; peptidoglycan biosynthesis.</text>
</comment>
<evidence type="ECO:0000256" key="5">
    <source>
        <dbReference type="ARBA" id="ARBA00023315"/>
    </source>
</evidence>
<dbReference type="CDD" id="cd13431">
    <property type="entry name" value="LDT_IgD_like_1"/>
    <property type="match status" value="1"/>
</dbReference>
<evidence type="ECO:0000256" key="4">
    <source>
        <dbReference type="ARBA" id="ARBA00022984"/>
    </source>
</evidence>
<accession>I4BK16</accession>
<dbReference type="Pfam" id="PF03734">
    <property type="entry name" value="YkuD"/>
    <property type="match status" value="1"/>
</dbReference>
<dbReference type="InterPro" id="IPR050979">
    <property type="entry name" value="LD-transpeptidase"/>
</dbReference>